<dbReference type="PANTHER" id="PTHR31102">
    <property type="match status" value="1"/>
</dbReference>
<dbReference type="InterPro" id="IPR038770">
    <property type="entry name" value="Na+/solute_symporter_sf"/>
</dbReference>
<feature type="transmembrane region" description="Helical" evidence="6">
    <location>
        <begin position="346"/>
        <end position="371"/>
    </location>
</feature>
<gene>
    <name evidence="8" type="ORF">TELCIR_03364</name>
</gene>
<feature type="transmembrane region" description="Helical" evidence="6">
    <location>
        <begin position="282"/>
        <end position="301"/>
    </location>
</feature>
<evidence type="ECO:0000256" key="6">
    <source>
        <dbReference type="SAM" id="Phobius"/>
    </source>
</evidence>
<dbReference type="InterPro" id="IPR051843">
    <property type="entry name" value="CPA1_transporter"/>
</dbReference>
<evidence type="ECO:0000256" key="2">
    <source>
        <dbReference type="ARBA" id="ARBA00007367"/>
    </source>
</evidence>
<reference evidence="8 9" key="1">
    <citation type="submission" date="2015-09" db="EMBL/GenBank/DDBJ databases">
        <title>Draft genome of the parasitic nematode Teladorsagia circumcincta isolate WARC Sus (inbred).</title>
        <authorList>
            <person name="Mitreva M."/>
        </authorList>
    </citation>
    <scope>NUCLEOTIDE SEQUENCE [LARGE SCALE GENOMIC DNA]</scope>
    <source>
        <strain evidence="8 9">S</strain>
    </source>
</reference>
<evidence type="ECO:0000313" key="9">
    <source>
        <dbReference type="Proteomes" id="UP000230423"/>
    </source>
</evidence>
<feature type="transmembrane region" description="Helical" evidence="6">
    <location>
        <begin position="313"/>
        <end position="334"/>
    </location>
</feature>
<evidence type="ECO:0000259" key="7">
    <source>
        <dbReference type="Pfam" id="PF00999"/>
    </source>
</evidence>
<feature type="transmembrane region" description="Helical" evidence="6">
    <location>
        <begin position="383"/>
        <end position="402"/>
    </location>
</feature>
<dbReference type="EMBL" id="KZ345245">
    <property type="protein sequence ID" value="PIO74624.1"/>
    <property type="molecule type" value="Genomic_DNA"/>
</dbReference>
<evidence type="ECO:0000256" key="3">
    <source>
        <dbReference type="ARBA" id="ARBA00022692"/>
    </source>
</evidence>
<comment type="similarity">
    <text evidence="2">Belongs to the monovalent cation:proton antiporter 1 (CPA1) transporter (TC 2.A.36) family.</text>
</comment>
<evidence type="ECO:0000256" key="5">
    <source>
        <dbReference type="ARBA" id="ARBA00023136"/>
    </source>
</evidence>
<organism evidence="8 9">
    <name type="scientific">Teladorsagia circumcincta</name>
    <name type="common">Brown stomach worm</name>
    <name type="synonym">Ostertagia circumcincta</name>
    <dbReference type="NCBI Taxonomy" id="45464"/>
    <lineage>
        <taxon>Eukaryota</taxon>
        <taxon>Metazoa</taxon>
        <taxon>Ecdysozoa</taxon>
        <taxon>Nematoda</taxon>
        <taxon>Chromadorea</taxon>
        <taxon>Rhabditida</taxon>
        <taxon>Rhabditina</taxon>
        <taxon>Rhabditomorpha</taxon>
        <taxon>Strongyloidea</taxon>
        <taxon>Trichostrongylidae</taxon>
        <taxon>Teladorsagia</taxon>
    </lineage>
</organism>
<dbReference type="GO" id="GO:1902600">
    <property type="term" value="P:proton transmembrane transport"/>
    <property type="evidence" value="ECO:0007669"/>
    <property type="project" value="InterPro"/>
</dbReference>
<dbReference type="InterPro" id="IPR006153">
    <property type="entry name" value="Cation/H_exchanger_TM"/>
</dbReference>
<keyword evidence="3 6" id="KW-0812">Transmembrane</keyword>
<dbReference type="OrthoDB" id="423807at2759"/>
<dbReference type="GO" id="GO:0016020">
    <property type="term" value="C:membrane"/>
    <property type="evidence" value="ECO:0007669"/>
    <property type="project" value="UniProtKB-SubCell"/>
</dbReference>
<sequence length="453" mass="50977">MAQKYQICYCDFLRKMTASEDWRLQKTEHYKFEGRKKCEGRPNIEYAKYHGYTEYIGNFDWRQMYRGSMRRNSVVQTVITIFRNNHTIHSEAFPKYLCRREDLCVPLYVTVENGLGLLRETRASGTGAQYWNFVRYLREKRVLDFHVRVFHNWTFRDNEERRWPVSTAEGQLRGVALALGIVTAVVESGVIAIAAIFIFGWSVPISLICGVVLAAISPAVTVPVMLDLQNQGLGTRKGVPTLALASATLDNVFCITAFSVIMTIVFSSEVSNRLQIVYEEKAFGLLWDLFFMPLLFALIGMKLDFSTMTWPTVLIGCALIGIGAVFRFLSGIIFSCCSEFNMKERLVLALSLLPKATVQAALAPAITVYAAGMMEYEKEAHMAQTACIITILLTAPLGQYILSKTAPVLLQNTRVVGVLSTKWLVEASLEPAVAFGITLEIKCLQCERSLDER</sequence>
<feature type="domain" description="Cation/H+ exchanger transmembrane" evidence="7">
    <location>
        <begin position="281"/>
        <end position="396"/>
    </location>
</feature>
<evidence type="ECO:0000256" key="4">
    <source>
        <dbReference type="ARBA" id="ARBA00022989"/>
    </source>
</evidence>
<dbReference type="Gene3D" id="1.20.1530.20">
    <property type="match status" value="1"/>
</dbReference>
<evidence type="ECO:0000313" key="8">
    <source>
        <dbReference type="EMBL" id="PIO74624.1"/>
    </source>
</evidence>
<evidence type="ECO:0000256" key="1">
    <source>
        <dbReference type="ARBA" id="ARBA00004141"/>
    </source>
</evidence>
<keyword evidence="5 6" id="KW-0472">Membrane</keyword>
<dbReference type="GO" id="GO:0015297">
    <property type="term" value="F:antiporter activity"/>
    <property type="evidence" value="ECO:0007669"/>
    <property type="project" value="InterPro"/>
</dbReference>
<feature type="transmembrane region" description="Helical" evidence="6">
    <location>
        <begin position="205"/>
        <end position="226"/>
    </location>
</feature>
<name>A0A2G9UWM0_TELCI</name>
<feature type="transmembrane region" description="Helical" evidence="6">
    <location>
        <begin position="175"/>
        <end position="199"/>
    </location>
</feature>
<dbReference type="PANTHER" id="PTHR31102:SF1">
    <property type="entry name" value="CATION_H+ EXCHANGER DOMAIN-CONTAINING PROTEIN"/>
    <property type="match status" value="1"/>
</dbReference>
<keyword evidence="4 6" id="KW-1133">Transmembrane helix</keyword>
<keyword evidence="9" id="KW-1185">Reference proteome</keyword>
<comment type="subcellular location">
    <subcellularLocation>
        <location evidence="1">Membrane</location>
        <topology evidence="1">Multi-pass membrane protein</topology>
    </subcellularLocation>
</comment>
<proteinExistence type="inferred from homology"/>
<accession>A0A2G9UWM0</accession>
<protein>
    <recommendedName>
        <fullName evidence="7">Cation/H+ exchanger transmembrane domain-containing protein</fullName>
    </recommendedName>
</protein>
<dbReference type="AlphaFoldDB" id="A0A2G9UWM0"/>
<dbReference type="Proteomes" id="UP000230423">
    <property type="component" value="Unassembled WGS sequence"/>
</dbReference>
<dbReference type="Pfam" id="PF00999">
    <property type="entry name" value="Na_H_Exchanger"/>
    <property type="match status" value="1"/>
</dbReference>